<dbReference type="Gene3D" id="3.30.160.60">
    <property type="entry name" value="Classic Zinc Finger"/>
    <property type="match status" value="13"/>
</dbReference>
<feature type="domain" description="C2H2-type" evidence="11">
    <location>
        <begin position="1466"/>
        <end position="1494"/>
    </location>
</feature>
<feature type="compositionally biased region" description="Polar residues" evidence="10">
    <location>
        <begin position="503"/>
        <end position="522"/>
    </location>
</feature>
<evidence type="ECO:0000256" key="9">
    <source>
        <dbReference type="PROSITE-ProRule" id="PRU01263"/>
    </source>
</evidence>
<evidence type="ECO:0000256" key="2">
    <source>
        <dbReference type="ARBA" id="ARBA00022723"/>
    </source>
</evidence>
<proteinExistence type="predicted"/>
<feature type="domain" description="C2H2-type" evidence="11">
    <location>
        <begin position="429"/>
        <end position="458"/>
    </location>
</feature>
<evidence type="ECO:0000256" key="10">
    <source>
        <dbReference type="SAM" id="MobiDB-lite"/>
    </source>
</evidence>
<feature type="domain" description="C2H2-type" evidence="11">
    <location>
        <begin position="527"/>
        <end position="555"/>
    </location>
</feature>
<feature type="compositionally biased region" description="Low complexity" evidence="10">
    <location>
        <begin position="156"/>
        <end position="173"/>
    </location>
</feature>
<dbReference type="InterPro" id="IPR036236">
    <property type="entry name" value="Znf_C2H2_sf"/>
</dbReference>
<feature type="region of interest" description="Disordered" evidence="10">
    <location>
        <begin position="547"/>
        <end position="593"/>
    </location>
</feature>
<evidence type="ECO:0000259" key="11">
    <source>
        <dbReference type="PROSITE" id="PS50157"/>
    </source>
</evidence>
<evidence type="ECO:0000256" key="4">
    <source>
        <dbReference type="ARBA" id="ARBA00022771"/>
    </source>
</evidence>
<feature type="binding site" evidence="9">
    <location>
        <position position="106"/>
    </location>
    <ligand>
        <name>Zn(2+)</name>
        <dbReference type="ChEBI" id="CHEBI:29105"/>
    </ligand>
</feature>
<dbReference type="PANTHER" id="PTHR24376:SF243">
    <property type="entry name" value="C2H2-TYPE DOMAIN-CONTAINING PROTEIN"/>
    <property type="match status" value="1"/>
</dbReference>
<feature type="region of interest" description="Disordered" evidence="10">
    <location>
        <begin position="131"/>
        <end position="232"/>
    </location>
</feature>
<dbReference type="SUPFAM" id="SSF57667">
    <property type="entry name" value="beta-beta-alpha zinc fingers"/>
    <property type="match status" value="7"/>
</dbReference>
<dbReference type="InterPro" id="IPR012934">
    <property type="entry name" value="Znf_AD"/>
</dbReference>
<evidence type="ECO:0000256" key="7">
    <source>
        <dbReference type="ARBA" id="ARBA00023242"/>
    </source>
</evidence>
<dbReference type="Proteomes" id="UP000324832">
    <property type="component" value="Unassembled WGS sequence"/>
</dbReference>
<feature type="domain" description="C2H2-type" evidence="11">
    <location>
        <begin position="1273"/>
        <end position="1300"/>
    </location>
</feature>
<dbReference type="SMART" id="SM00868">
    <property type="entry name" value="zf-AD"/>
    <property type="match status" value="2"/>
</dbReference>
<feature type="binding site" evidence="9">
    <location>
        <position position="109"/>
    </location>
    <ligand>
        <name>Zn(2+)</name>
        <dbReference type="ChEBI" id="CHEBI:29105"/>
    </ligand>
</feature>
<feature type="binding site" evidence="9">
    <location>
        <position position="62"/>
    </location>
    <ligand>
        <name>Zn(2+)</name>
        <dbReference type="ChEBI" id="CHEBI:29105"/>
    </ligand>
</feature>
<feature type="domain" description="C2H2-type" evidence="11">
    <location>
        <begin position="1098"/>
        <end position="1126"/>
    </location>
</feature>
<feature type="region of interest" description="Disordered" evidence="10">
    <location>
        <begin position="259"/>
        <end position="289"/>
    </location>
</feature>
<dbReference type="Pfam" id="PF13912">
    <property type="entry name" value="zf-C2H2_6"/>
    <property type="match status" value="3"/>
</dbReference>
<feature type="domain" description="C2H2-type" evidence="11">
    <location>
        <begin position="955"/>
        <end position="982"/>
    </location>
</feature>
<feature type="domain" description="C2H2-type" evidence="11">
    <location>
        <begin position="925"/>
        <end position="952"/>
    </location>
</feature>
<evidence type="ECO:0000259" key="12">
    <source>
        <dbReference type="PROSITE" id="PS51915"/>
    </source>
</evidence>
<feature type="binding site" evidence="9">
    <location>
        <position position="65"/>
    </location>
    <ligand>
        <name>Zn(2+)</name>
        <dbReference type="ChEBI" id="CHEBI:29105"/>
    </ligand>
</feature>
<keyword evidence="3" id="KW-0677">Repeat</keyword>
<feature type="domain" description="C2H2-type" evidence="11">
    <location>
        <begin position="1305"/>
        <end position="1333"/>
    </location>
</feature>
<evidence type="ECO:0000256" key="6">
    <source>
        <dbReference type="ARBA" id="ARBA00023125"/>
    </source>
</evidence>
<feature type="compositionally biased region" description="Polar residues" evidence="10">
    <location>
        <begin position="269"/>
        <end position="283"/>
    </location>
</feature>
<dbReference type="GO" id="GO:0001228">
    <property type="term" value="F:DNA-binding transcription activator activity, RNA polymerase II-specific"/>
    <property type="evidence" value="ECO:0007669"/>
    <property type="project" value="TreeGrafter"/>
</dbReference>
<feature type="domain" description="C2H2-type" evidence="11">
    <location>
        <begin position="841"/>
        <end position="868"/>
    </location>
</feature>
<feature type="domain" description="C2H2-type" evidence="11">
    <location>
        <begin position="1037"/>
        <end position="1064"/>
    </location>
</feature>
<sequence length="1676" mass="194154">MYKRSATILTNKELIVDEEPFINNEREVNGGGVVNDEITETEQGCDEVLLEEINMALKLGKCRLCLKLGDFYSIFTVDNNLQLAEMVMECARVKIQDGDGLPDKICSECIQKLSSAHIFKQQCERSDQELRRNYVPPPGFTSPSEQNRQSSDSAFSTQTDSSKPSSSQVTPISRTRKRSSESIDNASSSGVSHDYNPKTTKRVEELRQSQKRAKLKTNSDSDFEYSGSVYSGGTDSDEPIEYKCDICSKVFNKYQSLNAHKKTHKRSSDSGMSPQPSRKSLTAPSPIPVLSTSSDYLEAKDANDCEDKINCEKCGKSFKLKIMLKRHKEVCGKLIDKELKISLEPIDSTPKQNAIDCKMCTTKFKTVATLEKHMRVVHAAVLKGESDVKVSADGKPIVPCFYCNKPYDDYYSHTAHFRVCPKRDDSLSFTCTVCGKYLLKKASYYVHIKEHFHPSKDLNPSADSPRTLKCRFCKAKLASQELLISHLASHMDDENDFEDVESRNSTIEDSGSVHSDYNNSKVSTGPLKCPYCDARFKYKKALETHQITKHSVDPKNVSIKSEPPDLKESPDHLGEPLNDEQYDSDSSQGDDNDNTCDICERQFSYKRLLIHHKRTKHNISSGTKRAKITLKDCLVRCLICDLEMKVSAINEHNQKHITANIKPRNLYTCTECKQQFKSCSGLANHIKIVHRLQLKPQAPQVSDATPDLADFCEVVVTKAEPLEIQSHNGFQEGSAPSVNMSGFTCPTCNKQMPTLISLKRHMNWHTNVGGKIEKQYECFVCNEIFRFQCHYKMHMREHYHDTNLDPKYLTCSICNRKSKHLRAAQAHMNFHKQTRFKNKDYECSICKRVFQYRKVYLSHMAIHYKRGESTNNTVVGSVLPNTADMTVFDGTHTCQLCGKVCQSENSLKHHLIWHKSKTSLYGSRYECEICNLQFTNKKRLEIHDRSHYEDDNGPFKCNICGKGYIAESYLRKHVKGHNFDHQSHKKRIEKLRKDKVKCPICTKFYPDLVKLIRHLRRTHPESKMIKEDPDAPQQPYFSCKLCAKVFLDERRLQHHEEAHLRKPEFFKCKFCGKKTISLKNHRVHIKGHLTQKYIDEPLKCAHCEETFTRGYDLHHHLRDVHNINETWIADRNNEHLDGPLKDLQCSICHKVLASQGNYERHLDYHNSLRCNYCYDNFSSLRFLDGHLAFSCDKKKLIGDTEIYPRKIKCKMCYKPFHLQVKLDCHLRTVHGIKSFKQASYRKREIVCDYCFRVFENEDSLTSHKLYHRTIGYYGCIYCPKKFNTLTAYRKHKNHHFAQLNVENPTKCEHCDETFVPFREFIYHMRDVHQDDKEWVVMPKEVIEEKCNICNKIFYNLQRHLMYHEENRCKKCGEYFFSHIDYDNHICHIDSEDEVQENDDTDIRPKYEECRFCFKQLTYKTQKVHDILHKGSGSISCRFCTLKFKTMDAFNIHAFSHRSRKYKKRPIKCRLCPEKFVKYGPFMRHMKFVHKSTKKVHYRATVKPEKCVVCGDLFPNLHNHYRAHLQNQCQQCLKYFTSSKLFTKHECDKEDSDPSKVFTCDADLIHLINTFVPTDEKDDEKFYGYDEEDDIDEGQNNELPDNDDSQNSADTAEDKIHEMVHAPIISDVLSLYKSKDVDNLKQTTMGDPNVIDLVDDDSIGFESAPIPVITIDCDDSQ</sequence>
<feature type="domain" description="C2H2-type" evidence="11">
    <location>
        <begin position="743"/>
        <end position="767"/>
    </location>
</feature>
<dbReference type="EMBL" id="FZQP02002548">
    <property type="protein sequence ID" value="VVC96051.1"/>
    <property type="molecule type" value="Genomic_DNA"/>
</dbReference>
<protein>
    <submittedName>
        <fullName evidence="13">Uncharacterized protein</fullName>
    </submittedName>
</protein>
<dbReference type="Gene3D" id="3.40.1800.20">
    <property type="match status" value="1"/>
</dbReference>
<evidence type="ECO:0000256" key="3">
    <source>
        <dbReference type="ARBA" id="ARBA00022737"/>
    </source>
</evidence>
<dbReference type="PROSITE" id="PS50157">
    <property type="entry name" value="ZINC_FINGER_C2H2_2"/>
    <property type="match status" value="22"/>
</dbReference>
<feature type="region of interest" description="Disordered" evidence="10">
    <location>
        <begin position="495"/>
        <end position="522"/>
    </location>
</feature>
<feature type="domain" description="C2H2-type" evidence="11">
    <location>
        <begin position="1066"/>
        <end position="1093"/>
    </location>
</feature>
<keyword evidence="5 9" id="KW-0862">Zinc</keyword>
<dbReference type="GO" id="GO:0000978">
    <property type="term" value="F:RNA polymerase II cis-regulatory region sequence-specific DNA binding"/>
    <property type="evidence" value="ECO:0007669"/>
    <property type="project" value="TreeGrafter"/>
</dbReference>
<dbReference type="SMART" id="SM00355">
    <property type="entry name" value="ZnF_C2H2"/>
    <property type="match status" value="30"/>
</dbReference>
<feature type="domain" description="C2H2-type" evidence="11">
    <location>
        <begin position="594"/>
        <end position="617"/>
    </location>
</feature>
<keyword evidence="2 9" id="KW-0479">Metal-binding</keyword>
<keyword evidence="14" id="KW-1185">Reference proteome</keyword>
<dbReference type="Pfam" id="PF00096">
    <property type="entry name" value="zf-C2H2"/>
    <property type="match status" value="5"/>
</dbReference>
<evidence type="ECO:0000313" key="13">
    <source>
        <dbReference type="EMBL" id="VVC96051.1"/>
    </source>
</evidence>
<dbReference type="PROSITE" id="PS51915">
    <property type="entry name" value="ZAD"/>
    <property type="match status" value="1"/>
</dbReference>
<feature type="domain" description="C2H2-type" evidence="11">
    <location>
        <begin position="776"/>
        <end position="803"/>
    </location>
</feature>
<feature type="domain" description="C2H2-type" evidence="11">
    <location>
        <begin position="996"/>
        <end position="1024"/>
    </location>
</feature>
<feature type="domain" description="C2H2-type" evidence="11">
    <location>
        <begin position="309"/>
        <end position="330"/>
    </location>
</feature>
<feature type="domain" description="C2H2-type" evidence="11">
    <location>
        <begin position="1207"/>
        <end position="1230"/>
    </location>
</feature>
<reference evidence="13 14" key="1">
    <citation type="submission" date="2017-07" db="EMBL/GenBank/DDBJ databases">
        <authorList>
            <person name="Talla V."/>
            <person name="Backstrom N."/>
        </authorList>
    </citation>
    <scope>NUCLEOTIDE SEQUENCE [LARGE SCALE GENOMIC DNA]</scope>
</reference>
<evidence type="ECO:0000256" key="8">
    <source>
        <dbReference type="PROSITE-ProRule" id="PRU00042"/>
    </source>
</evidence>
<feature type="compositionally biased region" description="Polar residues" evidence="10">
    <location>
        <begin position="182"/>
        <end position="191"/>
    </location>
</feature>
<name>A0A5E4QG44_9NEOP</name>
<dbReference type="PANTHER" id="PTHR24376">
    <property type="entry name" value="ZINC FINGER PROTEIN"/>
    <property type="match status" value="1"/>
</dbReference>
<feature type="domain" description="C2H2-type" evidence="11">
    <location>
        <begin position="667"/>
        <end position="690"/>
    </location>
</feature>
<gene>
    <name evidence="13" type="ORF">LSINAPIS_LOCUS7631</name>
</gene>
<keyword evidence="6" id="KW-0238">DNA-binding</keyword>
<comment type="subcellular location">
    <subcellularLocation>
        <location evidence="1">Nucleus</location>
    </subcellularLocation>
</comment>
<dbReference type="InterPro" id="IPR013087">
    <property type="entry name" value="Znf_C2H2_type"/>
</dbReference>
<evidence type="ECO:0000313" key="14">
    <source>
        <dbReference type="Proteomes" id="UP000324832"/>
    </source>
</evidence>
<feature type="compositionally biased region" description="Polar residues" evidence="10">
    <location>
        <begin position="141"/>
        <end position="155"/>
    </location>
</feature>
<feature type="compositionally biased region" description="Basic and acidic residues" evidence="10">
    <location>
        <begin position="562"/>
        <end position="574"/>
    </location>
</feature>
<feature type="domain" description="C2H2-type" evidence="11">
    <location>
        <begin position="892"/>
        <end position="919"/>
    </location>
</feature>
<accession>A0A5E4QG44</accession>
<feature type="domain" description="ZAD" evidence="12">
    <location>
        <begin position="60"/>
        <end position="133"/>
    </location>
</feature>
<dbReference type="Pfam" id="PF07776">
    <property type="entry name" value="zf-AD"/>
    <property type="match status" value="1"/>
</dbReference>
<feature type="compositionally biased region" description="Acidic residues" evidence="10">
    <location>
        <begin position="577"/>
        <end position="593"/>
    </location>
</feature>
<dbReference type="SUPFAM" id="SSF57716">
    <property type="entry name" value="Glucocorticoid receptor-like (DNA-binding domain)"/>
    <property type="match status" value="1"/>
</dbReference>
<organism evidence="13 14">
    <name type="scientific">Leptidea sinapis</name>
    <dbReference type="NCBI Taxonomy" id="189913"/>
    <lineage>
        <taxon>Eukaryota</taxon>
        <taxon>Metazoa</taxon>
        <taxon>Ecdysozoa</taxon>
        <taxon>Arthropoda</taxon>
        <taxon>Hexapoda</taxon>
        <taxon>Insecta</taxon>
        <taxon>Pterygota</taxon>
        <taxon>Neoptera</taxon>
        <taxon>Endopterygota</taxon>
        <taxon>Lepidoptera</taxon>
        <taxon>Glossata</taxon>
        <taxon>Ditrysia</taxon>
        <taxon>Papilionoidea</taxon>
        <taxon>Pieridae</taxon>
        <taxon>Dismorphiinae</taxon>
        <taxon>Leptidea</taxon>
    </lineage>
</organism>
<feature type="domain" description="C2H2-type" evidence="11">
    <location>
        <begin position="355"/>
        <end position="379"/>
    </location>
</feature>
<keyword evidence="7" id="KW-0539">Nucleus</keyword>
<keyword evidence="4 8" id="KW-0863">Zinc-finger</keyword>
<evidence type="ECO:0000256" key="1">
    <source>
        <dbReference type="ARBA" id="ARBA00004123"/>
    </source>
</evidence>
<feature type="region of interest" description="Disordered" evidence="10">
    <location>
        <begin position="1586"/>
        <end position="1609"/>
    </location>
</feature>
<feature type="compositionally biased region" description="Acidic residues" evidence="10">
    <location>
        <begin position="1586"/>
        <end position="1603"/>
    </location>
</feature>
<feature type="domain" description="C2H2-type" evidence="11">
    <location>
        <begin position="242"/>
        <end position="269"/>
    </location>
</feature>
<evidence type="ECO:0000256" key="5">
    <source>
        <dbReference type="ARBA" id="ARBA00022833"/>
    </source>
</evidence>
<feature type="domain" description="C2H2-type" evidence="11">
    <location>
        <begin position="1245"/>
        <end position="1267"/>
    </location>
</feature>
<dbReference type="GO" id="GO:0008270">
    <property type="term" value="F:zinc ion binding"/>
    <property type="evidence" value="ECO:0007669"/>
    <property type="project" value="UniProtKB-UniRule"/>
</dbReference>
<dbReference type="PROSITE" id="PS00028">
    <property type="entry name" value="ZINC_FINGER_C2H2_1"/>
    <property type="match status" value="23"/>
</dbReference>
<dbReference type="GO" id="GO:0005634">
    <property type="term" value="C:nucleus"/>
    <property type="evidence" value="ECO:0007669"/>
    <property type="project" value="UniProtKB-SubCell"/>
</dbReference>